<dbReference type="InterPro" id="IPR036737">
    <property type="entry name" value="OmpA-like_sf"/>
</dbReference>
<proteinExistence type="predicted"/>
<dbReference type="Pfam" id="PF00691">
    <property type="entry name" value="OmpA"/>
    <property type="match status" value="1"/>
</dbReference>
<comment type="caution">
    <text evidence="4">The sequence shown here is derived from an EMBL/GenBank/DDBJ whole genome shotgun (WGS) entry which is preliminary data.</text>
</comment>
<feature type="chain" id="PRO_5043970437" evidence="2">
    <location>
        <begin position="34"/>
        <end position="161"/>
    </location>
</feature>
<organism evidence="4 5">
    <name type="scientific">Acidiphilium acidophilum</name>
    <name type="common">Thiobacillus acidophilus</name>
    <dbReference type="NCBI Taxonomy" id="76588"/>
    <lineage>
        <taxon>Bacteria</taxon>
        <taxon>Pseudomonadati</taxon>
        <taxon>Pseudomonadota</taxon>
        <taxon>Alphaproteobacteria</taxon>
        <taxon>Acetobacterales</taxon>
        <taxon>Acidocellaceae</taxon>
        <taxon>Acidiphilium</taxon>
    </lineage>
</organism>
<keyword evidence="2" id="KW-0732">Signal</keyword>
<sequence>MEATDIMIYSKYFIKFSAIIVFFGLLLSSFSFAQSQSPPTVGCGCSPPMPKRFLVFFKAKQADLNSGALTIIGEAADAAQHEKGAFLTVQGYTSSKHKTNADMLLSRRRADNVVDVLVADGVSKRQITVKTTGAFPLVRNAPKALIRYNRRAQIVIYAPTK</sequence>
<dbReference type="SUPFAM" id="SSF103088">
    <property type="entry name" value="OmpA-like"/>
    <property type="match status" value="1"/>
</dbReference>
<dbReference type="GO" id="GO:0016020">
    <property type="term" value="C:membrane"/>
    <property type="evidence" value="ECO:0007669"/>
    <property type="project" value="UniProtKB-UniRule"/>
</dbReference>
<evidence type="ECO:0000256" key="1">
    <source>
        <dbReference type="PROSITE-ProRule" id="PRU00473"/>
    </source>
</evidence>
<evidence type="ECO:0000259" key="3">
    <source>
        <dbReference type="PROSITE" id="PS51123"/>
    </source>
</evidence>
<dbReference type="PROSITE" id="PS51123">
    <property type="entry name" value="OMPA_2"/>
    <property type="match status" value="1"/>
</dbReference>
<dbReference type="PANTHER" id="PTHR30329">
    <property type="entry name" value="STATOR ELEMENT OF FLAGELLAR MOTOR COMPLEX"/>
    <property type="match status" value="1"/>
</dbReference>
<dbReference type="InterPro" id="IPR006665">
    <property type="entry name" value="OmpA-like"/>
</dbReference>
<dbReference type="Proteomes" id="UP001279553">
    <property type="component" value="Unassembled WGS sequence"/>
</dbReference>
<reference evidence="4 5" key="1">
    <citation type="submission" date="2023-11" db="EMBL/GenBank/DDBJ databases">
        <title>MicrobeMod: A computational toolkit for identifying prokaryotic methylation and restriction-modification with nanopore sequencing.</title>
        <authorList>
            <person name="Crits-Christoph A."/>
            <person name="Kang S.C."/>
            <person name="Lee H."/>
            <person name="Ostrov N."/>
        </authorList>
    </citation>
    <scope>NUCLEOTIDE SEQUENCE [LARGE SCALE GENOMIC DNA]</scope>
    <source>
        <strain evidence="4 5">DSMZ 700</strain>
    </source>
</reference>
<dbReference type="CDD" id="cd07185">
    <property type="entry name" value="OmpA_C-like"/>
    <property type="match status" value="1"/>
</dbReference>
<evidence type="ECO:0000256" key="2">
    <source>
        <dbReference type="SAM" id="SignalP"/>
    </source>
</evidence>
<dbReference type="PANTHER" id="PTHR30329:SF21">
    <property type="entry name" value="LIPOPROTEIN YIAD-RELATED"/>
    <property type="match status" value="1"/>
</dbReference>
<dbReference type="RefSeq" id="WP_319614658.1">
    <property type="nucleotide sequence ID" value="NZ_JAWXYB010000018.1"/>
</dbReference>
<feature type="signal peptide" evidence="2">
    <location>
        <begin position="1"/>
        <end position="33"/>
    </location>
</feature>
<protein>
    <submittedName>
        <fullName evidence="4">OmpA family protein</fullName>
    </submittedName>
</protein>
<keyword evidence="1" id="KW-0472">Membrane</keyword>
<name>A0AAW9DRU7_ACIAO</name>
<evidence type="ECO:0000313" key="4">
    <source>
        <dbReference type="EMBL" id="MDX5931768.1"/>
    </source>
</evidence>
<evidence type="ECO:0000313" key="5">
    <source>
        <dbReference type="Proteomes" id="UP001279553"/>
    </source>
</evidence>
<feature type="domain" description="OmpA-like" evidence="3">
    <location>
        <begin position="44"/>
        <end position="160"/>
    </location>
</feature>
<gene>
    <name evidence="4" type="ORF">SIL87_13445</name>
</gene>
<dbReference type="InterPro" id="IPR050330">
    <property type="entry name" value="Bact_OuterMem_StrucFunc"/>
</dbReference>
<dbReference type="AlphaFoldDB" id="A0AAW9DRU7"/>
<dbReference type="EMBL" id="JAWXYB010000018">
    <property type="protein sequence ID" value="MDX5931768.1"/>
    <property type="molecule type" value="Genomic_DNA"/>
</dbReference>
<dbReference type="Gene3D" id="3.30.1330.60">
    <property type="entry name" value="OmpA-like domain"/>
    <property type="match status" value="1"/>
</dbReference>
<accession>A0AAW9DRU7</accession>
<keyword evidence="5" id="KW-1185">Reference proteome</keyword>